<proteinExistence type="predicted"/>
<gene>
    <name evidence="2" type="ORF">SAMN05216290_2754</name>
</gene>
<sequence length="162" mass="18451">MINIRRIEYRLNENPEQTFTRLKWAVEQVDTLLTSLLTNSTLDTNRPWVGVLCKERLSFSLIEPKSMISPNPLQLVVKGEVSNENKNTIIRLRIQLGPYPTIFLGLTFILIIALFTSTLVNLGTKEMLGATFTVLILFTLIAVLTNRALLKTETKLDQLFDE</sequence>
<keyword evidence="1" id="KW-0812">Transmembrane</keyword>
<dbReference type="OrthoDB" id="10006742at2"/>
<evidence type="ECO:0000313" key="2">
    <source>
        <dbReference type="EMBL" id="SEW31488.1"/>
    </source>
</evidence>
<reference evidence="3" key="1">
    <citation type="submission" date="2016-10" db="EMBL/GenBank/DDBJ databases">
        <authorList>
            <person name="Varghese N."/>
            <person name="Submissions S."/>
        </authorList>
    </citation>
    <scope>NUCLEOTIDE SEQUENCE [LARGE SCALE GENOMIC DNA]</scope>
    <source>
        <strain evidence="3">CGMCC 1.12402</strain>
    </source>
</reference>
<feature type="transmembrane region" description="Helical" evidence="1">
    <location>
        <begin position="96"/>
        <end position="115"/>
    </location>
</feature>
<keyword evidence="1" id="KW-0472">Membrane</keyword>
<keyword evidence="1" id="KW-1133">Transmembrane helix</keyword>
<dbReference type="EMBL" id="FOIR01000002">
    <property type="protein sequence ID" value="SEW31488.1"/>
    <property type="molecule type" value="Genomic_DNA"/>
</dbReference>
<accession>A0A1I0QV05</accession>
<organism evidence="2 3">
    <name type="scientific">Roseivirga pacifica</name>
    <dbReference type="NCBI Taxonomy" id="1267423"/>
    <lineage>
        <taxon>Bacteria</taxon>
        <taxon>Pseudomonadati</taxon>
        <taxon>Bacteroidota</taxon>
        <taxon>Cytophagia</taxon>
        <taxon>Cytophagales</taxon>
        <taxon>Roseivirgaceae</taxon>
        <taxon>Roseivirga</taxon>
    </lineage>
</organism>
<keyword evidence="3" id="KW-1185">Reference proteome</keyword>
<feature type="transmembrane region" description="Helical" evidence="1">
    <location>
        <begin position="127"/>
        <end position="145"/>
    </location>
</feature>
<name>A0A1I0QV05_9BACT</name>
<evidence type="ECO:0000313" key="3">
    <source>
        <dbReference type="Proteomes" id="UP000199437"/>
    </source>
</evidence>
<dbReference type="AlphaFoldDB" id="A0A1I0QV05"/>
<dbReference type="Proteomes" id="UP000199437">
    <property type="component" value="Unassembled WGS sequence"/>
</dbReference>
<dbReference type="RefSeq" id="WP_139177566.1">
    <property type="nucleotide sequence ID" value="NZ_FOIR01000002.1"/>
</dbReference>
<protein>
    <submittedName>
        <fullName evidence="2">Uncharacterized protein</fullName>
    </submittedName>
</protein>
<dbReference type="GeneID" id="99987444"/>
<evidence type="ECO:0000256" key="1">
    <source>
        <dbReference type="SAM" id="Phobius"/>
    </source>
</evidence>